<comment type="caution">
    <text evidence="2">The sequence shown here is derived from an EMBL/GenBank/DDBJ whole genome shotgun (WGS) entry which is preliminary data.</text>
</comment>
<accession>A0ABQ0CRX2</accession>
<protein>
    <submittedName>
        <fullName evidence="2">Uncharacterized protein</fullName>
    </submittedName>
</protein>
<evidence type="ECO:0000256" key="1">
    <source>
        <dbReference type="SAM" id="SignalP"/>
    </source>
</evidence>
<sequence length="204" mass="21932">MLLISSLAFTFFSWQALAAAKEAVAASTPANTNSDCLNAHHMLALSRTLSWLQLNSSSTELGVELPVIPDKYVVSPTACVPSSLSQLFIEPLVQVAKDRQLLSKLDELLAVKPRGVITGRLEKRIRKMRNCDQVQDGANNQASAYSCNSAPNPGACRSCTNFSTLNFAASCVACLSKGTRESPYCCGAAATAFLTFYSQICLKK</sequence>
<gene>
    <name evidence="2" type="primary">g4500</name>
    <name evidence="2" type="ORF">EsDP_00004500</name>
</gene>
<feature type="signal peptide" evidence="1">
    <location>
        <begin position="1"/>
        <end position="18"/>
    </location>
</feature>
<evidence type="ECO:0000313" key="2">
    <source>
        <dbReference type="EMBL" id="GAB0136188.1"/>
    </source>
</evidence>
<reference evidence="3" key="1">
    <citation type="submission" date="2024-06" db="EMBL/GenBank/DDBJ databases">
        <title>Draft Genome Sequences of Epichloe bromicola Strains Isolated from Elymus ciliaris.</title>
        <authorList>
            <consortium name="Epichloe bromicola genome sequencing consortium"/>
            <person name="Miura A."/>
            <person name="Imano S."/>
            <person name="Ashida A."/>
            <person name="Sato I."/>
            <person name="Chiba S."/>
            <person name="Tanaka A."/>
            <person name="Camagna M."/>
            <person name="Takemoto D."/>
        </authorList>
    </citation>
    <scope>NUCLEOTIDE SEQUENCE [LARGE SCALE GENOMIC DNA]</scope>
    <source>
        <strain evidence="3">DP</strain>
    </source>
</reference>
<evidence type="ECO:0000313" key="3">
    <source>
        <dbReference type="Proteomes" id="UP001562357"/>
    </source>
</evidence>
<keyword evidence="3" id="KW-1185">Reference proteome</keyword>
<dbReference type="EMBL" id="BAAFGZ010000176">
    <property type="protein sequence ID" value="GAB0136188.1"/>
    <property type="molecule type" value="Genomic_DNA"/>
</dbReference>
<proteinExistence type="predicted"/>
<organism evidence="2 3">
    <name type="scientific">Epichloe bromicola</name>
    <dbReference type="NCBI Taxonomy" id="79588"/>
    <lineage>
        <taxon>Eukaryota</taxon>
        <taxon>Fungi</taxon>
        <taxon>Dikarya</taxon>
        <taxon>Ascomycota</taxon>
        <taxon>Pezizomycotina</taxon>
        <taxon>Sordariomycetes</taxon>
        <taxon>Hypocreomycetidae</taxon>
        <taxon>Hypocreales</taxon>
        <taxon>Clavicipitaceae</taxon>
        <taxon>Epichloe</taxon>
    </lineage>
</organism>
<dbReference type="Proteomes" id="UP001562357">
    <property type="component" value="Unassembled WGS sequence"/>
</dbReference>
<name>A0ABQ0CRX2_9HYPO</name>
<keyword evidence="1" id="KW-0732">Signal</keyword>
<feature type="chain" id="PRO_5046848685" evidence="1">
    <location>
        <begin position="19"/>
        <end position="204"/>
    </location>
</feature>